<evidence type="ECO:0000313" key="1">
    <source>
        <dbReference type="EMBL" id="VEN51652.1"/>
    </source>
</evidence>
<sequence>MVFGGVVCSAYRQTLDASVISRQKISNIAQYFTRSSDQAQVASAHAR</sequence>
<name>A0A653CV66_CALMS</name>
<dbReference type="EMBL" id="CAACVG010008966">
    <property type="protein sequence ID" value="VEN51652.1"/>
    <property type="molecule type" value="Genomic_DNA"/>
</dbReference>
<protein>
    <submittedName>
        <fullName evidence="1">Uncharacterized protein</fullName>
    </submittedName>
</protein>
<keyword evidence="2" id="KW-1185">Reference proteome</keyword>
<reference evidence="1 2" key="1">
    <citation type="submission" date="2019-01" db="EMBL/GenBank/DDBJ databases">
        <authorList>
            <person name="Sayadi A."/>
        </authorList>
    </citation>
    <scope>NUCLEOTIDE SEQUENCE [LARGE SCALE GENOMIC DNA]</scope>
</reference>
<accession>A0A653CV66</accession>
<proteinExistence type="predicted"/>
<organism evidence="1 2">
    <name type="scientific">Callosobruchus maculatus</name>
    <name type="common">Southern cowpea weevil</name>
    <name type="synonym">Pulse bruchid</name>
    <dbReference type="NCBI Taxonomy" id="64391"/>
    <lineage>
        <taxon>Eukaryota</taxon>
        <taxon>Metazoa</taxon>
        <taxon>Ecdysozoa</taxon>
        <taxon>Arthropoda</taxon>
        <taxon>Hexapoda</taxon>
        <taxon>Insecta</taxon>
        <taxon>Pterygota</taxon>
        <taxon>Neoptera</taxon>
        <taxon>Endopterygota</taxon>
        <taxon>Coleoptera</taxon>
        <taxon>Polyphaga</taxon>
        <taxon>Cucujiformia</taxon>
        <taxon>Chrysomeloidea</taxon>
        <taxon>Chrysomelidae</taxon>
        <taxon>Bruchinae</taxon>
        <taxon>Bruchini</taxon>
        <taxon>Callosobruchus</taxon>
    </lineage>
</organism>
<dbReference type="AlphaFoldDB" id="A0A653CV66"/>
<evidence type="ECO:0000313" key="2">
    <source>
        <dbReference type="Proteomes" id="UP000410492"/>
    </source>
</evidence>
<gene>
    <name evidence="1" type="ORF">CALMAC_LOCUS12042</name>
</gene>
<dbReference type="Proteomes" id="UP000410492">
    <property type="component" value="Unassembled WGS sequence"/>
</dbReference>